<reference evidence="2 3" key="1">
    <citation type="journal article" date="2018" name="Sci. Rep.">
        <title>Comparative genomics provides insights into the lifestyle and reveals functional heterogeneity of dark septate endophytic fungi.</title>
        <authorList>
            <person name="Knapp D.G."/>
            <person name="Nemeth J.B."/>
            <person name="Barry K."/>
            <person name="Hainaut M."/>
            <person name="Henrissat B."/>
            <person name="Johnson J."/>
            <person name="Kuo A."/>
            <person name="Lim J.H.P."/>
            <person name="Lipzen A."/>
            <person name="Nolan M."/>
            <person name="Ohm R.A."/>
            <person name="Tamas L."/>
            <person name="Grigoriev I.V."/>
            <person name="Spatafora J.W."/>
            <person name="Nagy L.G."/>
            <person name="Kovacs G.M."/>
        </authorList>
    </citation>
    <scope>NUCLEOTIDE SEQUENCE [LARGE SCALE GENOMIC DNA]</scope>
    <source>
        <strain evidence="2 3">DSE2036</strain>
    </source>
</reference>
<dbReference type="EMBL" id="KZ806334">
    <property type="protein sequence ID" value="PVH90409.1"/>
    <property type="molecule type" value="Genomic_DNA"/>
</dbReference>
<dbReference type="Proteomes" id="UP000244855">
    <property type="component" value="Unassembled WGS sequence"/>
</dbReference>
<dbReference type="Pfam" id="PF12937">
    <property type="entry name" value="F-box-like"/>
    <property type="match status" value="1"/>
</dbReference>
<sequence>MARTKQTARKSTGGLWPFKEKSVIEKAWAIAEIAENILLHLPMKDVLLAQRVCRGWREVIRSSPALQEHLFMRAKPRKDSSEIPIRELNPLLIEHMSMWFSAVGKSQPVQGVSWATVQDVPWANTDARLAFLRRDASWRNMLLAQPPFTIFEWGKSVHVYGGDSLKVGSVEQPDGVRMSYVYDAAVNSTRNNGRFYTLMDGKVDQGCHVLNDLNSRPIYNTYT</sequence>
<name>A0A2V1CYQ0_9PLEO</name>
<dbReference type="OrthoDB" id="3800738at2759"/>
<proteinExistence type="predicted"/>
<feature type="domain" description="F-box" evidence="1">
    <location>
        <begin position="30"/>
        <end position="69"/>
    </location>
</feature>
<dbReference type="InterPro" id="IPR001810">
    <property type="entry name" value="F-box_dom"/>
</dbReference>
<dbReference type="Gene3D" id="1.20.1280.50">
    <property type="match status" value="1"/>
</dbReference>
<dbReference type="SUPFAM" id="SSF81383">
    <property type="entry name" value="F-box domain"/>
    <property type="match status" value="1"/>
</dbReference>
<accession>A0A2V1CYQ0</accession>
<dbReference type="SMART" id="SM00256">
    <property type="entry name" value="FBOX"/>
    <property type="match status" value="1"/>
</dbReference>
<protein>
    <recommendedName>
        <fullName evidence="1">F-box domain-containing protein</fullName>
    </recommendedName>
</protein>
<gene>
    <name evidence="2" type="ORF">DM02DRAFT_678628</name>
</gene>
<organism evidence="2 3">
    <name type="scientific">Periconia macrospinosa</name>
    <dbReference type="NCBI Taxonomy" id="97972"/>
    <lineage>
        <taxon>Eukaryota</taxon>
        <taxon>Fungi</taxon>
        <taxon>Dikarya</taxon>
        <taxon>Ascomycota</taxon>
        <taxon>Pezizomycotina</taxon>
        <taxon>Dothideomycetes</taxon>
        <taxon>Pleosporomycetidae</taxon>
        <taxon>Pleosporales</taxon>
        <taxon>Massarineae</taxon>
        <taxon>Periconiaceae</taxon>
        <taxon>Periconia</taxon>
    </lineage>
</organism>
<keyword evidence="3" id="KW-1185">Reference proteome</keyword>
<evidence type="ECO:0000259" key="1">
    <source>
        <dbReference type="SMART" id="SM00256"/>
    </source>
</evidence>
<dbReference type="InterPro" id="IPR036047">
    <property type="entry name" value="F-box-like_dom_sf"/>
</dbReference>
<dbReference type="STRING" id="97972.A0A2V1CYQ0"/>
<evidence type="ECO:0000313" key="2">
    <source>
        <dbReference type="EMBL" id="PVH90409.1"/>
    </source>
</evidence>
<evidence type="ECO:0000313" key="3">
    <source>
        <dbReference type="Proteomes" id="UP000244855"/>
    </source>
</evidence>
<dbReference type="AlphaFoldDB" id="A0A2V1CYQ0"/>